<feature type="region of interest" description="Disordered" evidence="7">
    <location>
        <begin position="1"/>
        <end position="21"/>
    </location>
</feature>
<keyword evidence="6 8" id="KW-0472">Membrane</keyword>
<dbReference type="InterPro" id="IPR050833">
    <property type="entry name" value="Poly_Biosynth_Transport"/>
</dbReference>
<reference evidence="9 10" key="1">
    <citation type="submission" date="2020-07" db="EMBL/GenBank/DDBJ databases">
        <title>Sequencing the genomes of 1000 actinobacteria strains.</title>
        <authorList>
            <person name="Klenk H.-P."/>
        </authorList>
    </citation>
    <scope>NUCLEOTIDE SEQUENCE [LARGE SCALE GENOMIC DNA]</scope>
    <source>
        <strain evidence="9 10">DSM 23819</strain>
    </source>
</reference>
<feature type="transmembrane region" description="Helical" evidence="8">
    <location>
        <begin position="461"/>
        <end position="481"/>
    </location>
</feature>
<dbReference type="PANTHER" id="PTHR30250:SF10">
    <property type="entry name" value="LIPOPOLYSACCHARIDE BIOSYNTHESIS PROTEIN WZXC"/>
    <property type="match status" value="1"/>
</dbReference>
<dbReference type="Proteomes" id="UP000540656">
    <property type="component" value="Unassembled WGS sequence"/>
</dbReference>
<evidence type="ECO:0000256" key="1">
    <source>
        <dbReference type="ARBA" id="ARBA00004651"/>
    </source>
</evidence>
<evidence type="ECO:0000256" key="3">
    <source>
        <dbReference type="ARBA" id="ARBA00022475"/>
    </source>
</evidence>
<evidence type="ECO:0000256" key="7">
    <source>
        <dbReference type="SAM" id="MobiDB-lite"/>
    </source>
</evidence>
<feature type="transmembrane region" description="Helical" evidence="8">
    <location>
        <begin position="351"/>
        <end position="371"/>
    </location>
</feature>
<evidence type="ECO:0000313" key="10">
    <source>
        <dbReference type="Proteomes" id="UP000540656"/>
    </source>
</evidence>
<evidence type="ECO:0000256" key="4">
    <source>
        <dbReference type="ARBA" id="ARBA00022692"/>
    </source>
</evidence>
<dbReference type="PANTHER" id="PTHR30250">
    <property type="entry name" value="PST FAMILY PREDICTED COLANIC ACID TRANSPORTER"/>
    <property type="match status" value="1"/>
</dbReference>
<keyword evidence="5 8" id="KW-1133">Transmembrane helix</keyword>
<keyword evidence="4 8" id="KW-0812">Transmembrane</keyword>
<dbReference type="GO" id="GO:0005886">
    <property type="term" value="C:plasma membrane"/>
    <property type="evidence" value="ECO:0007669"/>
    <property type="project" value="UniProtKB-SubCell"/>
</dbReference>
<protein>
    <submittedName>
        <fullName evidence="9">O-antigen/teichoic acid export membrane protein</fullName>
    </submittedName>
</protein>
<dbReference type="EMBL" id="JACCAA010000001">
    <property type="protein sequence ID" value="NYG58554.1"/>
    <property type="molecule type" value="Genomic_DNA"/>
</dbReference>
<keyword evidence="10" id="KW-1185">Reference proteome</keyword>
<dbReference type="AlphaFoldDB" id="A0A7Y9S2K0"/>
<feature type="transmembrane region" description="Helical" evidence="8">
    <location>
        <begin position="174"/>
        <end position="192"/>
    </location>
</feature>
<accession>A0A7Y9S2K0</accession>
<evidence type="ECO:0000256" key="5">
    <source>
        <dbReference type="ARBA" id="ARBA00022989"/>
    </source>
</evidence>
<comment type="similarity">
    <text evidence="2">Belongs to the polysaccharide synthase family.</text>
</comment>
<comment type="subcellular location">
    <subcellularLocation>
        <location evidence="1">Cell membrane</location>
        <topology evidence="1">Multi-pass membrane protein</topology>
    </subcellularLocation>
</comment>
<name>A0A7Y9S2K0_9ACTN</name>
<feature type="transmembrane region" description="Helical" evidence="8">
    <location>
        <begin position="434"/>
        <end position="455"/>
    </location>
</feature>
<feature type="transmembrane region" description="Helical" evidence="8">
    <location>
        <begin position="279"/>
        <end position="297"/>
    </location>
</feature>
<keyword evidence="3" id="KW-1003">Cell membrane</keyword>
<evidence type="ECO:0000256" key="2">
    <source>
        <dbReference type="ARBA" id="ARBA00007430"/>
    </source>
</evidence>
<feature type="transmembrane region" description="Helical" evidence="8">
    <location>
        <begin position="198"/>
        <end position="218"/>
    </location>
</feature>
<feature type="transmembrane region" description="Helical" evidence="8">
    <location>
        <begin position="403"/>
        <end position="422"/>
    </location>
</feature>
<evidence type="ECO:0000256" key="6">
    <source>
        <dbReference type="ARBA" id="ARBA00023136"/>
    </source>
</evidence>
<evidence type="ECO:0000313" key="9">
    <source>
        <dbReference type="EMBL" id="NYG58554.1"/>
    </source>
</evidence>
<gene>
    <name evidence="9" type="ORF">BJ980_001477</name>
</gene>
<comment type="caution">
    <text evidence="9">The sequence shown here is derived from an EMBL/GenBank/DDBJ whole genome shotgun (WGS) entry which is preliminary data.</text>
</comment>
<feature type="transmembrane region" description="Helical" evidence="8">
    <location>
        <begin position="239"/>
        <end position="259"/>
    </location>
</feature>
<dbReference type="RefSeq" id="WP_179501706.1">
    <property type="nucleotide sequence ID" value="NZ_JACCAA010000001.1"/>
</dbReference>
<feature type="transmembrane region" description="Helical" evidence="8">
    <location>
        <begin position="108"/>
        <end position="130"/>
    </location>
</feature>
<proteinExistence type="inferred from homology"/>
<feature type="transmembrane region" description="Helical" evidence="8">
    <location>
        <begin position="309"/>
        <end position="331"/>
    </location>
</feature>
<dbReference type="Pfam" id="PF13440">
    <property type="entry name" value="Polysacc_synt_3"/>
    <property type="match status" value="1"/>
</dbReference>
<organism evidence="9 10">
    <name type="scientific">Nocardioides daedukensis</name>
    <dbReference type="NCBI Taxonomy" id="634462"/>
    <lineage>
        <taxon>Bacteria</taxon>
        <taxon>Bacillati</taxon>
        <taxon>Actinomycetota</taxon>
        <taxon>Actinomycetes</taxon>
        <taxon>Propionibacteriales</taxon>
        <taxon>Nocardioidaceae</taxon>
        <taxon>Nocardioides</taxon>
    </lineage>
</organism>
<feature type="transmembrane region" description="Helical" evidence="8">
    <location>
        <begin position="378"/>
        <end position="397"/>
    </location>
</feature>
<sequence length="503" mass="52532">MIEESRSVRIASADPDVTDVPDEPVSPLGALGQSVRGAGWLGLGAGVVKLSQTVVLLILAAILAPSALGVLAIGALVLNVTSAVTDLGSSTALVYWRGNVERAARSALTLALGLGLGLTALAWVLAPWLSSALRSGDLGADVIRGLMLCLPFYSVAGVSQELLRRELAFKRRVVPDIIGALVGSVLAVLLALSGRGVYSLVIGQLAQAALIMVLCWAMRPPVRPGWRGSDVTGLVSYGGHLAGANILQLLMLNLDYLIVARVLGPEPLGIYSMAFRLAYMPYLLVSVVLCGAAFAHLCRLEGDAVGRALAQVVTVLVTLTLPLYLGMILLAPQLELLGHQWGPGVPALRVLAVYGLVLSLVHLAVVALNSVDRTRDGFLLNLLHLVLLAALLFWWSARGIEMVAMAQLVAGAAMLVAAVLVCRKQITGFGWRSIAVRLAPVGVGAVLMTVAALVAHHFFPGSVISVVGLLLVGALMVLVYLSPLVLLGRRSGLLAGELPGGRP</sequence>
<evidence type="ECO:0000256" key="8">
    <source>
        <dbReference type="SAM" id="Phobius"/>
    </source>
</evidence>